<dbReference type="InterPro" id="IPR018253">
    <property type="entry name" value="DnaJ_domain_CS"/>
</dbReference>
<comment type="caution">
    <text evidence="3">The sequence shown here is derived from an EMBL/GenBank/DDBJ whole genome shotgun (WGS) entry which is preliminary data.</text>
</comment>
<dbReference type="Proteomes" id="UP000541185">
    <property type="component" value="Unassembled WGS sequence"/>
</dbReference>
<evidence type="ECO:0000313" key="3">
    <source>
        <dbReference type="EMBL" id="NML44651.1"/>
    </source>
</evidence>
<dbReference type="Pfam" id="PF00226">
    <property type="entry name" value="DnaJ"/>
    <property type="match status" value="1"/>
</dbReference>
<dbReference type="CDD" id="cd10747">
    <property type="entry name" value="DnaJ_C"/>
    <property type="match status" value="1"/>
</dbReference>
<dbReference type="PRINTS" id="PR00625">
    <property type="entry name" value="JDOMAIN"/>
</dbReference>
<keyword evidence="4" id="KW-1185">Reference proteome</keyword>
<dbReference type="EMBL" id="JABBFX010000001">
    <property type="protein sequence ID" value="NML44651.1"/>
    <property type="molecule type" value="Genomic_DNA"/>
</dbReference>
<reference evidence="3 4" key="1">
    <citation type="submission" date="2020-04" db="EMBL/GenBank/DDBJ databases">
        <title>Ramlibacter sp. G-1-2-2 isolated from soil.</title>
        <authorList>
            <person name="Dahal R.H."/>
        </authorList>
    </citation>
    <scope>NUCLEOTIDE SEQUENCE [LARGE SCALE GENOMIC DNA]</scope>
    <source>
        <strain evidence="3 4">G-1-2-2</strain>
    </source>
</reference>
<dbReference type="InterPro" id="IPR002939">
    <property type="entry name" value="DnaJ_C"/>
</dbReference>
<dbReference type="GO" id="GO:0005737">
    <property type="term" value="C:cytoplasm"/>
    <property type="evidence" value="ECO:0007669"/>
    <property type="project" value="TreeGrafter"/>
</dbReference>
<accession>A0A848H547</accession>
<dbReference type="InterPro" id="IPR036869">
    <property type="entry name" value="J_dom_sf"/>
</dbReference>
<proteinExistence type="predicted"/>
<dbReference type="RefSeq" id="WP_169418763.1">
    <property type="nucleotide sequence ID" value="NZ_JABBFX010000001.1"/>
</dbReference>
<feature type="domain" description="J" evidence="2">
    <location>
        <begin position="5"/>
        <end position="69"/>
    </location>
</feature>
<evidence type="ECO:0000313" key="4">
    <source>
        <dbReference type="Proteomes" id="UP000541185"/>
    </source>
</evidence>
<dbReference type="Pfam" id="PF01556">
    <property type="entry name" value="DnaJ_C"/>
    <property type="match status" value="1"/>
</dbReference>
<evidence type="ECO:0000259" key="2">
    <source>
        <dbReference type="PROSITE" id="PS50076"/>
    </source>
</evidence>
<evidence type="ECO:0000256" key="1">
    <source>
        <dbReference type="ARBA" id="ARBA00023186"/>
    </source>
</evidence>
<dbReference type="Gene3D" id="1.10.287.110">
    <property type="entry name" value="DnaJ domain"/>
    <property type="match status" value="1"/>
</dbReference>
<dbReference type="PROSITE" id="PS50076">
    <property type="entry name" value="DNAJ_2"/>
    <property type="match status" value="1"/>
</dbReference>
<dbReference type="GO" id="GO:0042026">
    <property type="term" value="P:protein refolding"/>
    <property type="evidence" value="ECO:0007669"/>
    <property type="project" value="TreeGrafter"/>
</dbReference>
<sequence length="309" mass="34040">MKYKDYYAALEVPRDADADTIKKSYRRLARKYHPDVSKETDAEAKFKELSEAYDTLKDPEKRAAYDALGQRRSGEDFTAPPDWREHFGGGGAGGFQGFEDLDLADLLDALRGGGGAGRAGPRHAMPRDGQDFDVAAQIGLEDAHRGTTLELQLQRPEGPQTLQVTVPAGVTEGQKLRLRGKGSPGRNGGRDGDIYVHVSLLPHSRYRVHGRDLYFDLALAPWEAALGAEVPVTTLDGDVLLTVPPSTHSAQKLRLRGRGLGNATTRGDLYAVIYVDVPAKLTEQERKLFEELAKVSKFDARRSQEERQS</sequence>
<dbReference type="SUPFAM" id="SSF46565">
    <property type="entry name" value="Chaperone J-domain"/>
    <property type="match status" value="1"/>
</dbReference>
<keyword evidence="1" id="KW-0143">Chaperone</keyword>
<dbReference type="SUPFAM" id="SSF49493">
    <property type="entry name" value="HSP40/DnaJ peptide-binding domain"/>
    <property type="match status" value="2"/>
</dbReference>
<organism evidence="3 4">
    <name type="scientific">Ramlibacter agri</name>
    <dbReference type="NCBI Taxonomy" id="2728837"/>
    <lineage>
        <taxon>Bacteria</taxon>
        <taxon>Pseudomonadati</taxon>
        <taxon>Pseudomonadota</taxon>
        <taxon>Betaproteobacteria</taxon>
        <taxon>Burkholderiales</taxon>
        <taxon>Comamonadaceae</taxon>
        <taxon>Ramlibacter</taxon>
    </lineage>
</organism>
<dbReference type="PROSITE" id="PS00636">
    <property type="entry name" value="DNAJ_1"/>
    <property type="match status" value="1"/>
</dbReference>
<gene>
    <name evidence="3" type="ORF">HHL11_12875</name>
</gene>
<dbReference type="GO" id="GO:0051082">
    <property type="term" value="F:unfolded protein binding"/>
    <property type="evidence" value="ECO:0007669"/>
    <property type="project" value="InterPro"/>
</dbReference>
<dbReference type="InterPro" id="IPR008971">
    <property type="entry name" value="HSP40/DnaJ_pept-bd"/>
</dbReference>
<protein>
    <submittedName>
        <fullName evidence="3">DnaJ domain-containing protein</fullName>
    </submittedName>
</protein>
<dbReference type="SMART" id="SM00271">
    <property type="entry name" value="DnaJ"/>
    <property type="match status" value="1"/>
</dbReference>
<dbReference type="Gene3D" id="2.60.260.20">
    <property type="entry name" value="Urease metallochaperone UreE, N-terminal domain"/>
    <property type="match status" value="2"/>
</dbReference>
<dbReference type="InterPro" id="IPR001623">
    <property type="entry name" value="DnaJ_domain"/>
</dbReference>
<dbReference type="AlphaFoldDB" id="A0A848H547"/>
<dbReference type="PANTHER" id="PTHR43096">
    <property type="entry name" value="DNAJ HOMOLOG 1, MITOCHONDRIAL-RELATED"/>
    <property type="match status" value="1"/>
</dbReference>
<dbReference type="CDD" id="cd06257">
    <property type="entry name" value="DnaJ"/>
    <property type="match status" value="1"/>
</dbReference>
<dbReference type="PANTHER" id="PTHR43096:SF52">
    <property type="entry name" value="DNAJ HOMOLOG 1, MITOCHONDRIAL-RELATED"/>
    <property type="match status" value="1"/>
</dbReference>
<dbReference type="FunFam" id="2.60.260.20:FF:000013">
    <property type="entry name" value="DnaJ subfamily B member 11"/>
    <property type="match status" value="1"/>
</dbReference>
<name>A0A848H547_9BURK</name>